<keyword evidence="2" id="KW-1185">Reference proteome</keyword>
<name>A0A852ZVB6_9ACTN</name>
<reference evidence="1 2" key="1">
    <citation type="submission" date="2020-07" db="EMBL/GenBank/DDBJ databases">
        <title>Sequencing the genomes of 1000 actinobacteria strains.</title>
        <authorList>
            <person name="Klenk H.-P."/>
        </authorList>
    </citation>
    <scope>NUCLEOTIDE SEQUENCE [LARGE SCALE GENOMIC DNA]</scope>
    <source>
        <strain evidence="1 2">DSM 18448</strain>
    </source>
</reference>
<dbReference type="EMBL" id="JACBZH010000001">
    <property type="protein sequence ID" value="NYH92910.1"/>
    <property type="molecule type" value="Genomic_DNA"/>
</dbReference>
<dbReference type="RefSeq" id="WP_179790330.1">
    <property type="nucleotide sequence ID" value="NZ_BAAARR010000031.1"/>
</dbReference>
<organism evidence="1 2">
    <name type="scientific">Actinopolymorpha rutila</name>
    <dbReference type="NCBI Taxonomy" id="446787"/>
    <lineage>
        <taxon>Bacteria</taxon>
        <taxon>Bacillati</taxon>
        <taxon>Actinomycetota</taxon>
        <taxon>Actinomycetes</taxon>
        <taxon>Propionibacteriales</taxon>
        <taxon>Actinopolymorphaceae</taxon>
        <taxon>Actinopolymorpha</taxon>
    </lineage>
</organism>
<proteinExistence type="predicted"/>
<evidence type="ECO:0000313" key="1">
    <source>
        <dbReference type="EMBL" id="NYH92910.1"/>
    </source>
</evidence>
<protein>
    <submittedName>
        <fullName evidence="1">Uncharacterized protein</fullName>
    </submittedName>
</protein>
<gene>
    <name evidence="1" type="ORF">F4554_005548</name>
</gene>
<dbReference type="Proteomes" id="UP000579605">
    <property type="component" value="Unassembled WGS sequence"/>
</dbReference>
<evidence type="ECO:0000313" key="2">
    <source>
        <dbReference type="Proteomes" id="UP000579605"/>
    </source>
</evidence>
<accession>A0A852ZVB6</accession>
<dbReference type="AlphaFoldDB" id="A0A852ZVB6"/>
<comment type="caution">
    <text evidence="1">The sequence shown here is derived from an EMBL/GenBank/DDBJ whole genome shotgun (WGS) entry which is preliminary data.</text>
</comment>
<sequence length="157" mass="17284">MGTGEATASWMDDAIGLRLRAFGEQLERELGSAATVRRRWVEDAGMVTDLIPVRADALPATWIDFGSGLQLEAGQGPGGFWEIDERDDQAVEFIESTVRAVVAGRVSEVFGPSRSRVEVIYADGSTTHETGYEGPRGCVPVPGWRRQSHKVTYRPYR</sequence>